<name>A0A1S3H0K9_LINAN</name>
<feature type="domain" description="Neurotransmitter-gated ion-channel ligand-binding" evidence="1">
    <location>
        <begin position="39"/>
        <end position="237"/>
    </location>
</feature>
<gene>
    <name evidence="3" type="primary">LOC106150641</name>
</gene>
<evidence type="ECO:0000313" key="2">
    <source>
        <dbReference type="Proteomes" id="UP000085678"/>
    </source>
</evidence>
<dbReference type="RefSeq" id="XP_013379011.1">
    <property type="nucleotide sequence ID" value="XM_013523557.1"/>
</dbReference>
<dbReference type="Gene3D" id="2.70.170.10">
    <property type="entry name" value="Neurotransmitter-gated ion-channel ligand-binding domain"/>
    <property type="match status" value="1"/>
</dbReference>
<keyword evidence="2" id="KW-1185">Reference proteome</keyword>
<protein>
    <submittedName>
        <fullName evidence="3">Neuronal acetylcholine receptor subunit alpha-6</fullName>
    </submittedName>
</protein>
<dbReference type="GO" id="GO:0005230">
    <property type="term" value="F:extracellular ligand-gated monoatomic ion channel activity"/>
    <property type="evidence" value="ECO:0007669"/>
    <property type="project" value="InterPro"/>
</dbReference>
<dbReference type="OrthoDB" id="410315at2759"/>
<dbReference type="GeneID" id="106150641"/>
<dbReference type="InterPro" id="IPR006201">
    <property type="entry name" value="Neur_channel"/>
</dbReference>
<evidence type="ECO:0000313" key="3">
    <source>
        <dbReference type="RefSeq" id="XP_013379011.1"/>
    </source>
</evidence>
<dbReference type="Pfam" id="PF02931">
    <property type="entry name" value="Neur_chan_LBD"/>
    <property type="match status" value="1"/>
</dbReference>
<dbReference type="InterPro" id="IPR036734">
    <property type="entry name" value="Neur_chan_lig-bd_sf"/>
</dbReference>
<evidence type="ECO:0000259" key="1">
    <source>
        <dbReference type="Pfam" id="PF02931"/>
    </source>
</evidence>
<dbReference type="InterPro" id="IPR006202">
    <property type="entry name" value="Neur_chan_lig-bd"/>
</dbReference>
<reference evidence="3" key="1">
    <citation type="submission" date="2025-08" db="UniProtKB">
        <authorList>
            <consortium name="RefSeq"/>
        </authorList>
    </citation>
    <scope>IDENTIFICATION</scope>
    <source>
        <tissue evidence="3">Gonads</tissue>
    </source>
</reference>
<dbReference type="KEGG" id="lak:106150641"/>
<dbReference type="GO" id="GO:0004888">
    <property type="term" value="F:transmembrane signaling receptor activity"/>
    <property type="evidence" value="ECO:0007669"/>
    <property type="project" value="InterPro"/>
</dbReference>
<dbReference type="PANTHER" id="PTHR18945">
    <property type="entry name" value="NEUROTRANSMITTER GATED ION CHANNEL"/>
    <property type="match status" value="1"/>
</dbReference>
<accession>A0A1S3H0K9</accession>
<dbReference type="SUPFAM" id="SSF63712">
    <property type="entry name" value="Nicotinic receptor ligand binding domain-like"/>
    <property type="match status" value="1"/>
</dbReference>
<dbReference type="AlphaFoldDB" id="A0A1S3H0K9"/>
<keyword evidence="3" id="KW-0675">Receptor</keyword>
<sequence>MYGEQYVRAVDTKDLKMWKLIVTFLVVAAFFHGNSGASEDHILRDLLQTYRTRPVKNNSDTVQVTVDVVLLHVNSLDVNSQVLSVNAYHRMSWRDRDLVWDPQFRGGVRRMHVMSSLIWLPDIVLLNLRGASKLLLDPRAVVSHDGTVVWIPVYQHSAHCNTDLGRYSQECNLKFGSWSYNQKEINLAYGAQKMDLSNLEPNRDWAVQYTAVKRNAISYSCCPGEIFVDLTYSLTLRMKKNTSSALTASSGFTDRPFVVIFVVSLIVGIMV</sequence>
<dbReference type="FunFam" id="2.70.170.10:FF:000028">
    <property type="entry name" value="AcetylCholine Receptor"/>
    <property type="match status" value="1"/>
</dbReference>
<proteinExistence type="predicted"/>
<dbReference type="InParanoid" id="A0A1S3H0K9"/>
<dbReference type="GO" id="GO:0016020">
    <property type="term" value="C:membrane"/>
    <property type="evidence" value="ECO:0007669"/>
    <property type="project" value="InterPro"/>
</dbReference>
<organism evidence="2 3">
    <name type="scientific">Lingula anatina</name>
    <name type="common">Brachiopod</name>
    <name type="synonym">Lingula unguis</name>
    <dbReference type="NCBI Taxonomy" id="7574"/>
    <lineage>
        <taxon>Eukaryota</taxon>
        <taxon>Metazoa</taxon>
        <taxon>Spiralia</taxon>
        <taxon>Lophotrochozoa</taxon>
        <taxon>Brachiopoda</taxon>
        <taxon>Linguliformea</taxon>
        <taxon>Lingulata</taxon>
        <taxon>Lingulida</taxon>
        <taxon>Linguloidea</taxon>
        <taxon>Lingulidae</taxon>
        <taxon>Lingula</taxon>
    </lineage>
</organism>
<dbReference type="Proteomes" id="UP000085678">
    <property type="component" value="Unplaced"/>
</dbReference>
<dbReference type="STRING" id="7574.A0A1S3H0K9"/>